<dbReference type="GeneID" id="87886212"/>
<evidence type="ECO:0000256" key="2">
    <source>
        <dbReference type="ARBA" id="ARBA00022692"/>
    </source>
</evidence>
<protein>
    <submittedName>
        <fullName evidence="8">Uncharacterized protein</fullName>
    </submittedName>
</protein>
<accession>A0AAJ0M534</accession>
<keyword evidence="3 6" id="KW-1133">Transmembrane helix</keyword>
<feature type="compositionally biased region" description="Basic and acidic residues" evidence="5">
    <location>
        <begin position="437"/>
        <end position="450"/>
    </location>
</feature>
<keyword evidence="9" id="KW-1185">Reference proteome</keyword>
<evidence type="ECO:0000313" key="9">
    <source>
        <dbReference type="Proteomes" id="UP001273166"/>
    </source>
</evidence>
<gene>
    <name evidence="8" type="ORF">B0T15DRAFT_500837</name>
</gene>
<dbReference type="PANTHER" id="PTHR15549">
    <property type="entry name" value="PAIRED IMMUNOGLOBULIN-LIKE TYPE 2 RECEPTOR"/>
    <property type="match status" value="1"/>
</dbReference>
<evidence type="ECO:0000256" key="4">
    <source>
        <dbReference type="ARBA" id="ARBA00023136"/>
    </source>
</evidence>
<evidence type="ECO:0000256" key="5">
    <source>
        <dbReference type="SAM" id="MobiDB-lite"/>
    </source>
</evidence>
<reference evidence="8" key="1">
    <citation type="journal article" date="2023" name="Mol. Phylogenet. Evol.">
        <title>Genome-scale phylogeny and comparative genomics of the fungal order Sordariales.</title>
        <authorList>
            <person name="Hensen N."/>
            <person name="Bonometti L."/>
            <person name="Westerberg I."/>
            <person name="Brannstrom I.O."/>
            <person name="Guillou S."/>
            <person name="Cros-Aarteil S."/>
            <person name="Calhoun S."/>
            <person name="Haridas S."/>
            <person name="Kuo A."/>
            <person name="Mondo S."/>
            <person name="Pangilinan J."/>
            <person name="Riley R."/>
            <person name="LaButti K."/>
            <person name="Andreopoulos B."/>
            <person name="Lipzen A."/>
            <person name="Chen C."/>
            <person name="Yan M."/>
            <person name="Daum C."/>
            <person name="Ng V."/>
            <person name="Clum A."/>
            <person name="Steindorff A."/>
            <person name="Ohm R.A."/>
            <person name="Martin F."/>
            <person name="Silar P."/>
            <person name="Natvig D.O."/>
            <person name="Lalanne C."/>
            <person name="Gautier V."/>
            <person name="Ament-Velasquez S.L."/>
            <person name="Kruys A."/>
            <person name="Hutchinson M.I."/>
            <person name="Powell A.J."/>
            <person name="Barry K."/>
            <person name="Miller A.N."/>
            <person name="Grigoriev I.V."/>
            <person name="Debuchy R."/>
            <person name="Gladieux P."/>
            <person name="Hiltunen Thoren M."/>
            <person name="Johannesson H."/>
        </authorList>
    </citation>
    <scope>NUCLEOTIDE SEQUENCE</scope>
    <source>
        <strain evidence="8">CBS 333.67</strain>
    </source>
</reference>
<feature type="signal peptide" evidence="7">
    <location>
        <begin position="1"/>
        <end position="18"/>
    </location>
</feature>
<keyword evidence="4 6" id="KW-0472">Membrane</keyword>
<dbReference type="GO" id="GO:0016020">
    <property type="term" value="C:membrane"/>
    <property type="evidence" value="ECO:0007669"/>
    <property type="project" value="UniProtKB-SubCell"/>
</dbReference>
<comment type="caution">
    <text evidence="8">The sequence shown here is derived from an EMBL/GenBank/DDBJ whole genome shotgun (WGS) entry which is preliminary data.</text>
</comment>
<evidence type="ECO:0000256" key="1">
    <source>
        <dbReference type="ARBA" id="ARBA00004167"/>
    </source>
</evidence>
<comment type="subcellular location">
    <subcellularLocation>
        <location evidence="1">Membrane</location>
        <topology evidence="1">Single-pass membrane protein</topology>
    </subcellularLocation>
</comment>
<dbReference type="Proteomes" id="UP001273166">
    <property type="component" value="Unassembled WGS sequence"/>
</dbReference>
<evidence type="ECO:0000256" key="7">
    <source>
        <dbReference type="SAM" id="SignalP"/>
    </source>
</evidence>
<dbReference type="AlphaFoldDB" id="A0AAJ0M534"/>
<dbReference type="PANTHER" id="PTHR15549:SF33">
    <property type="entry name" value="MEMBRANE PROTEIN WSC4, PUTATIVE (AFU_ORTHOLOGUE AFUA_5G09020)-RELATED"/>
    <property type="match status" value="1"/>
</dbReference>
<evidence type="ECO:0000256" key="6">
    <source>
        <dbReference type="SAM" id="Phobius"/>
    </source>
</evidence>
<sequence length="481" mass="48700">MVAFTHALLAVGWLLTGAATVAHERFAAVATGVILLPREYHDHPPELLDKRQGGCSPTSHPCNDIGPLGVGHCCPNSHYCIIDDTGQPGCCFIGNTVCQSPCNASQYRCNSTATLTTTTTTTTTTTSAGTITNTNTATLTITTTSLVPACCGRVCTEPSHYLCPTGLGTGCCPYGAACGSANQCFITPSSSSSPPGSVMTIPPEGCTTGQISCAASLGGGCCGASQSCTLVAGAAHCAALPATPPAGSDFRVEDDPGLSAGAKAGIAVGVVVGFGLLVGAATWVCLVRRRRERSEEGVGHGDGVGEESSRATRPRGVVGRVLGGSTSASGIGARGGGGREMSEANSDVLSSSPSAAGGGGRRLDGLAQDYFGPAPAVGPYSETHSTSGLTTPGVDRGGVPVQPHEPGDIAVPVEIDSRLREARRAPAGLTTASPVSRSHEENDAEIERYELYGSDIGQISPSLPSPYNGGLPSPPIDDRYR</sequence>
<dbReference type="GO" id="GO:0071944">
    <property type="term" value="C:cell periphery"/>
    <property type="evidence" value="ECO:0007669"/>
    <property type="project" value="UniProtKB-ARBA"/>
</dbReference>
<dbReference type="InterPro" id="IPR051694">
    <property type="entry name" value="Immunoregulatory_rcpt-like"/>
</dbReference>
<proteinExistence type="predicted"/>
<dbReference type="RefSeq" id="XP_062724905.1">
    <property type="nucleotide sequence ID" value="XM_062867383.1"/>
</dbReference>
<reference evidence="8" key="2">
    <citation type="submission" date="2023-06" db="EMBL/GenBank/DDBJ databases">
        <authorList>
            <consortium name="Lawrence Berkeley National Laboratory"/>
            <person name="Mondo S.J."/>
            <person name="Hensen N."/>
            <person name="Bonometti L."/>
            <person name="Westerberg I."/>
            <person name="Brannstrom I.O."/>
            <person name="Guillou S."/>
            <person name="Cros-Aarteil S."/>
            <person name="Calhoun S."/>
            <person name="Haridas S."/>
            <person name="Kuo A."/>
            <person name="Pangilinan J."/>
            <person name="Riley R."/>
            <person name="Labutti K."/>
            <person name="Andreopoulos B."/>
            <person name="Lipzen A."/>
            <person name="Chen C."/>
            <person name="Yanf M."/>
            <person name="Daum C."/>
            <person name="Ng V."/>
            <person name="Clum A."/>
            <person name="Steindorff A."/>
            <person name="Ohm R."/>
            <person name="Martin F."/>
            <person name="Silar P."/>
            <person name="Natvig D."/>
            <person name="Lalanne C."/>
            <person name="Gautier V."/>
            <person name="Ament-Velasquez S.L."/>
            <person name="Kruys A."/>
            <person name="Hutchinson M.I."/>
            <person name="Powell A.J."/>
            <person name="Barry K."/>
            <person name="Miller A.N."/>
            <person name="Grigoriev I.V."/>
            <person name="Debuchy R."/>
            <person name="Gladieux P."/>
            <person name="Thoren M.H."/>
            <person name="Johannesson H."/>
        </authorList>
    </citation>
    <scope>NUCLEOTIDE SEQUENCE</scope>
    <source>
        <strain evidence="8">CBS 333.67</strain>
    </source>
</reference>
<organism evidence="8 9">
    <name type="scientific">Chaetomium strumarium</name>
    <dbReference type="NCBI Taxonomy" id="1170767"/>
    <lineage>
        <taxon>Eukaryota</taxon>
        <taxon>Fungi</taxon>
        <taxon>Dikarya</taxon>
        <taxon>Ascomycota</taxon>
        <taxon>Pezizomycotina</taxon>
        <taxon>Sordariomycetes</taxon>
        <taxon>Sordariomycetidae</taxon>
        <taxon>Sordariales</taxon>
        <taxon>Chaetomiaceae</taxon>
        <taxon>Chaetomium</taxon>
    </lineage>
</organism>
<feature type="chain" id="PRO_5042545636" evidence="7">
    <location>
        <begin position="19"/>
        <end position="481"/>
    </location>
</feature>
<evidence type="ECO:0000313" key="8">
    <source>
        <dbReference type="EMBL" id="KAK3309125.1"/>
    </source>
</evidence>
<feature type="region of interest" description="Disordered" evidence="5">
    <location>
        <begin position="424"/>
        <end position="481"/>
    </location>
</feature>
<feature type="region of interest" description="Disordered" evidence="5">
    <location>
        <begin position="292"/>
        <end position="408"/>
    </location>
</feature>
<name>A0AAJ0M534_9PEZI</name>
<feature type="compositionally biased region" description="Low complexity" evidence="5">
    <location>
        <begin position="314"/>
        <end position="331"/>
    </location>
</feature>
<feature type="transmembrane region" description="Helical" evidence="6">
    <location>
        <begin position="264"/>
        <end position="286"/>
    </location>
</feature>
<keyword evidence="7" id="KW-0732">Signal</keyword>
<evidence type="ECO:0000256" key="3">
    <source>
        <dbReference type="ARBA" id="ARBA00022989"/>
    </source>
</evidence>
<dbReference type="EMBL" id="JAUDZG010000002">
    <property type="protein sequence ID" value="KAK3309125.1"/>
    <property type="molecule type" value="Genomic_DNA"/>
</dbReference>
<keyword evidence="2 6" id="KW-0812">Transmembrane</keyword>